<sequence>MGLRSVLVTIALIVALAGTITPASAATNTICALDRWGSGVYRWDEGSWSWQWIGGTADGIWGGRLGLFATNPDNKELWKYNGQPGSWQRIGGGGVRFAVTEATIYGVATDGRSTWRWNGGVDDWSYVGEGKALVAGGWDSVYSWGTTWDEIANKVPSCAVGGDGELYTVGSDRQSTWTFRDWQWQRIGQGAEKVWAGGYAMVSTVKDAMYRHLSGTHWNVIGGGSDEVAISDYHIYSRYGDTIYRYSGNSGTNWDVLPNISPRTITPCP</sequence>
<accession>A0A9P8YFC6</accession>
<feature type="signal peptide" evidence="1">
    <location>
        <begin position="1"/>
        <end position="25"/>
    </location>
</feature>
<dbReference type="EMBL" id="JAGTJQ010000003">
    <property type="protein sequence ID" value="KAH7035958.1"/>
    <property type="molecule type" value="Genomic_DNA"/>
</dbReference>
<keyword evidence="1" id="KW-0732">Signal</keyword>
<protein>
    <submittedName>
        <fullName evidence="2">Uncharacterized protein</fullName>
    </submittedName>
</protein>
<organism evidence="2 3">
    <name type="scientific">Microdochium trichocladiopsis</name>
    <dbReference type="NCBI Taxonomy" id="1682393"/>
    <lineage>
        <taxon>Eukaryota</taxon>
        <taxon>Fungi</taxon>
        <taxon>Dikarya</taxon>
        <taxon>Ascomycota</taxon>
        <taxon>Pezizomycotina</taxon>
        <taxon>Sordariomycetes</taxon>
        <taxon>Xylariomycetidae</taxon>
        <taxon>Xylariales</taxon>
        <taxon>Microdochiaceae</taxon>
        <taxon>Microdochium</taxon>
    </lineage>
</organism>
<dbReference type="GeneID" id="70182962"/>
<evidence type="ECO:0000256" key="1">
    <source>
        <dbReference type="SAM" id="SignalP"/>
    </source>
</evidence>
<keyword evidence="3" id="KW-1185">Reference proteome</keyword>
<proteinExistence type="predicted"/>
<dbReference type="AlphaFoldDB" id="A0A9P8YFC6"/>
<evidence type="ECO:0000313" key="3">
    <source>
        <dbReference type="Proteomes" id="UP000756346"/>
    </source>
</evidence>
<dbReference type="RefSeq" id="XP_046016051.1">
    <property type="nucleotide sequence ID" value="XM_046153416.1"/>
</dbReference>
<name>A0A9P8YFC6_9PEZI</name>
<evidence type="ECO:0000313" key="2">
    <source>
        <dbReference type="EMBL" id="KAH7035958.1"/>
    </source>
</evidence>
<dbReference type="Proteomes" id="UP000756346">
    <property type="component" value="Unassembled WGS sequence"/>
</dbReference>
<dbReference type="OrthoDB" id="10528020at2759"/>
<reference evidence="2" key="1">
    <citation type="journal article" date="2021" name="Nat. Commun.">
        <title>Genetic determinants of endophytism in the Arabidopsis root mycobiome.</title>
        <authorList>
            <person name="Mesny F."/>
            <person name="Miyauchi S."/>
            <person name="Thiergart T."/>
            <person name="Pickel B."/>
            <person name="Atanasova L."/>
            <person name="Karlsson M."/>
            <person name="Huettel B."/>
            <person name="Barry K.W."/>
            <person name="Haridas S."/>
            <person name="Chen C."/>
            <person name="Bauer D."/>
            <person name="Andreopoulos W."/>
            <person name="Pangilinan J."/>
            <person name="LaButti K."/>
            <person name="Riley R."/>
            <person name="Lipzen A."/>
            <person name="Clum A."/>
            <person name="Drula E."/>
            <person name="Henrissat B."/>
            <person name="Kohler A."/>
            <person name="Grigoriev I.V."/>
            <person name="Martin F.M."/>
            <person name="Hacquard S."/>
        </authorList>
    </citation>
    <scope>NUCLEOTIDE SEQUENCE</scope>
    <source>
        <strain evidence="2">MPI-CAGE-CH-0230</strain>
    </source>
</reference>
<comment type="caution">
    <text evidence="2">The sequence shown here is derived from an EMBL/GenBank/DDBJ whole genome shotgun (WGS) entry which is preliminary data.</text>
</comment>
<feature type="chain" id="PRO_5040341667" evidence="1">
    <location>
        <begin position="26"/>
        <end position="269"/>
    </location>
</feature>
<gene>
    <name evidence="2" type="ORF">B0I36DRAFT_319440</name>
</gene>